<dbReference type="Proteomes" id="UP000182237">
    <property type="component" value="Chromosome I"/>
</dbReference>
<dbReference type="Gene3D" id="3.40.50.300">
    <property type="entry name" value="P-loop containing nucleotide triphosphate hydrolases"/>
    <property type="match status" value="1"/>
</dbReference>
<dbReference type="InterPro" id="IPR027417">
    <property type="entry name" value="P-loop_NTPase"/>
</dbReference>
<comment type="similarity">
    <text evidence="1">Belongs to the ABC transporter superfamily.</text>
</comment>
<evidence type="ECO:0000256" key="1">
    <source>
        <dbReference type="ARBA" id="ARBA00005417"/>
    </source>
</evidence>
<keyword evidence="3" id="KW-0547">Nucleotide-binding</keyword>
<dbReference type="SMART" id="SM00382">
    <property type="entry name" value="AAA"/>
    <property type="match status" value="1"/>
</dbReference>
<name>A0A1H1P8R4_9CORY</name>
<proteinExistence type="inferred from homology"/>
<dbReference type="RefSeq" id="WP_019194653.1">
    <property type="nucleotide sequence ID" value="NZ_LT629765.1"/>
</dbReference>
<protein>
    <submittedName>
        <fullName evidence="6">ABC-type multidrug transport system, ATPase component</fullName>
    </submittedName>
</protein>
<reference evidence="6 7" key="1">
    <citation type="submission" date="2016-10" db="EMBL/GenBank/DDBJ databases">
        <authorList>
            <person name="de Groot N.N."/>
        </authorList>
    </citation>
    <scope>NUCLEOTIDE SEQUENCE [LARGE SCALE GENOMIC DNA]</scope>
    <source>
        <strain evidence="6 7">DSM 45434</strain>
    </source>
</reference>
<dbReference type="GO" id="GO:0005524">
    <property type="term" value="F:ATP binding"/>
    <property type="evidence" value="ECO:0007669"/>
    <property type="project" value="UniProtKB-KW"/>
</dbReference>
<keyword evidence="2" id="KW-0813">Transport</keyword>
<accession>A0A1H1P8R4</accession>
<dbReference type="GO" id="GO:0016887">
    <property type="term" value="F:ATP hydrolysis activity"/>
    <property type="evidence" value="ECO:0007669"/>
    <property type="project" value="InterPro"/>
</dbReference>
<dbReference type="EMBL" id="LT629765">
    <property type="protein sequence ID" value="SDS07019.1"/>
    <property type="molecule type" value="Genomic_DNA"/>
</dbReference>
<dbReference type="Pfam" id="PF00005">
    <property type="entry name" value="ABC_tran"/>
    <property type="match status" value="1"/>
</dbReference>
<dbReference type="PANTHER" id="PTHR43335">
    <property type="entry name" value="ABC TRANSPORTER, ATP-BINDING PROTEIN"/>
    <property type="match status" value="1"/>
</dbReference>
<dbReference type="OrthoDB" id="9804819at2"/>
<evidence type="ECO:0000256" key="3">
    <source>
        <dbReference type="ARBA" id="ARBA00022741"/>
    </source>
</evidence>
<dbReference type="InterPro" id="IPR003593">
    <property type="entry name" value="AAA+_ATPase"/>
</dbReference>
<dbReference type="PROSITE" id="PS50893">
    <property type="entry name" value="ABC_TRANSPORTER_2"/>
    <property type="match status" value="1"/>
</dbReference>
<keyword evidence="4" id="KW-0067">ATP-binding</keyword>
<organism evidence="6 7">
    <name type="scientific">Corynebacterium timonense</name>
    <dbReference type="NCBI Taxonomy" id="441500"/>
    <lineage>
        <taxon>Bacteria</taxon>
        <taxon>Bacillati</taxon>
        <taxon>Actinomycetota</taxon>
        <taxon>Actinomycetes</taxon>
        <taxon>Mycobacteriales</taxon>
        <taxon>Corynebacteriaceae</taxon>
        <taxon>Corynebacterium</taxon>
    </lineage>
</organism>
<evidence type="ECO:0000313" key="6">
    <source>
        <dbReference type="EMBL" id="SDS07019.1"/>
    </source>
</evidence>
<dbReference type="AlphaFoldDB" id="A0A1H1P8R4"/>
<sequence length="253" mass="27205">MICTRSLSKTYRTRKGSTDALKDVSVAIPPGVTALIGSNGSGKSTLMRLLCTLEEPSRGSFTVAGDVIAGRARTSYRQRIGYVPQDVHFVSTMTCKDALSYAGWVAGLNRPHYLARVPEVLSLVELSGTENARVGALSGGQTRRIGIAAALMHSPDILFFDEPTAGLDPHARIEVRRIVERLGTEATVVLSTHLSDDIESLSQHVIALHAGRVAFEGTWDELKSAARQEMEGLTTDDLESALAFIAGTAQRRG</sequence>
<dbReference type="InterPro" id="IPR003439">
    <property type="entry name" value="ABC_transporter-like_ATP-bd"/>
</dbReference>
<dbReference type="STRING" id="1203190.GCA_000312345_01854"/>
<evidence type="ECO:0000259" key="5">
    <source>
        <dbReference type="PROSITE" id="PS50893"/>
    </source>
</evidence>
<dbReference type="SUPFAM" id="SSF52540">
    <property type="entry name" value="P-loop containing nucleoside triphosphate hydrolases"/>
    <property type="match status" value="1"/>
</dbReference>
<evidence type="ECO:0000313" key="7">
    <source>
        <dbReference type="Proteomes" id="UP000182237"/>
    </source>
</evidence>
<dbReference type="eggNOG" id="COG1131">
    <property type="taxonomic scope" value="Bacteria"/>
</dbReference>
<dbReference type="PANTHER" id="PTHR43335:SF2">
    <property type="entry name" value="ABC TRANSPORTER, ATP-BINDING PROTEIN"/>
    <property type="match status" value="1"/>
</dbReference>
<keyword evidence="7" id="KW-1185">Reference proteome</keyword>
<feature type="domain" description="ABC transporter" evidence="5">
    <location>
        <begin position="2"/>
        <end position="235"/>
    </location>
</feature>
<evidence type="ECO:0000256" key="2">
    <source>
        <dbReference type="ARBA" id="ARBA00022448"/>
    </source>
</evidence>
<gene>
    <name evidence="6" type="ORF">SAMN04488539_0944</name>
</gene>
<evidence type="ECO:0000256" key="4">
    <source>
        <dbReference type="ARBA" id="ARBA00022840"/>
    </source>
</evidence>